<feature type="compositionally biased region" description="Low complexity" evidence="9">
    <location>
        <begin position="92"/>
        <end position="153"/>
    </location>
</feature>
<feature type="region of interest" description="Disordered" evidence="9">
    <location>
        <begin position="663"/>
        <end position="686"/>
    </location>
</feature>
<feature type="compositionally biased region" description="Low complexity" evidence="9">
    <location>
        <begin position="10"/>
        <end position="20"/>
    </location>
</feature>
<accession>A0AAV9UR00</accession>
<dbReference type="InterPro" id="IPR039198">
    <property type="entry name" value="Srl3/Whi5"/>
</dbReference>
<sequence length="686" mass="70095">MASEPPPPAAAAAVGPAPPTAAAAAAAAPAVAAAAGGENTALAGVDGAATPIELLAEATQLAREALAQNASSSQAPRPPSHTTIHSQPHSQPQPQTTATAAAATTPPPQTAADAPANTITTPAAATTTAATTATVTSTAGTAPTAATADSTTSRQVPPLAIPARGDPPAASDNLATPVDSPPDEMLISPAAAVHPNVGSKRTASGAIKAPSTSSSSTSLPATPYQHATQLPPSSASPRAGRERIGELSTQLRSRLSYAMIKMQNGLQGQSFDQVETFIAEKRQNRLSQSPSIAPAASTTAVPPVLGSPATSQALKRQTSADSYSGGLGISLIPASSAPPVSPRVAQNRLGRHARTTSDPSAMYLAPAANIASQHDPNYWVKPPPSPRPSNVRGTPQGSSSQPAQDSFASRFQSSPRHLAPAAPIRPHAGVTSRHHHTLPARRGKLPPPSLPKTFSNMSNMSSVSNVSNAPTDVLSLVDEPITSSQTSTAAAVRPCTPVRTNTLTMEQDAVESLMFLSSPGHSQHRGSRPASRSAMSTHQPQFQSQLIQQVWNGAAPHAPTDHEGDSFMGETAASTVVDDDEEVRLVEEDDELDRELDRQRKNQEYAAPDTEVNGVVSPAGAVDGSSSGGGKTVQREGARVKRVKTMEEVLSAAERADAAAHWGYAKGGGGDKASAAPVAPSPMLSG</sequence>
<dbReference type="GO" id="GO:0005737">
    <property type="term" value="C:cytoplasm"/>
    <property type="evidence" value="ECO:0007669"/>
    <property type="project" value="UniProtKB-SubCell"/>
</dbReference>
<evidence type="ECO:0000256" key="1">
    <source>
        <dbReference type="ARBA" id="ARBA00004123"/>
    </source>
</evidence>
<feature type="region of interest" description="Disordered" evidence="9">
    <location>
        <begin position="65"/>
        <end position="245"/>
    </location>
</feature>
<evidence type="ECO:0000256" key="2">
    <source>
        <dbReference type="ARBA" id="ARBA00004496"/>
    </source>
</evidence>
<proteinExistence type="inferred from homology"/>
<feature type="compositionally biased region" description="Basic residues" evidence="9">
    <location>
        <begin position="432"/>
        <end position="444"/>
    </location>
</feature>
<feature type="compositionally biased region" description="Low complexity" evidence="9">
    <location>
        <begin position="614"/>
        <end position="625"/>
    </location>
</feature>
<dbReference type="Proteomes" id="UP001375240">
    <property type="component" value="Unassembled WGS sequence"/>
</dbReference>
<feature type="compositionally biased region" description="Polar residues" evidence="9">
    <location>
        <begin position="68"/>
        <end position="90"/>
    </location>
</feature>
<gene>
    <name evidence="10" type="ORF">TWF696_006898</name>
</gene>
<feature type="region of interest" description="Disordered" evidence="9">
    <location>
        <begin position="1"/>
        <end position="20"/>
    </location>
</feature>
<evidence type="ECO:0000313" key="10">
    <source>
        <dbReference type="EMBL" id="KAK6346789.1"/>
    </source>
</evidence>
<evidence type="ECO:0000256" key="6">
    <source>
        <dbReference type="ARBA" id="ARBA00023015"/>
    </source>
</evidence>
<evidence type="ECO:0000313" key="11">
    <source>
        <dbReference type="Proteomes" id="UP001375240"/>
    </source>
</evidence>
<evidence type="ECO:0000256" key="8">
    <source>
        <dbReference type="ARBA" id="ARBA00023242"/>
    </source>
</evidence>
<feature type="compositionally biased region" description="Polar residues" evidence="9">
    <location>
        <begin position="391"/>
        <end position="415"/>
    </location>
</feature>
<feature type="region of interest" description="Disordered" evidence="9">
    <location>
        <begin position="374"/>
        <end position="465"/>
    </location>
</feature>
<name>A0AAV9UR00_9PEZI</name>
<dbReference type="GO" id="GO:0003712">
    <property type="term" value="F:transcription coregulator activity"/>
    <property type="evidence" value="ECO:0007669"/>
    <property type="project" value="TreeGrafter"/>
</dbReference>
<dbReference type="PANTHER" id="PTHR28246">
    <property type="entry name" value="G1-SPECIFIC TRANSCRIPTIONAL REPRESSOR WHI5-RELATED"/>
    <property type="match status" value="1"/>
</dbReference>
<feature type="compositionally biased region" description="Polar residues" evidence="9">
    <location>
        <begin position="225"/>
        <end position="236"/>
    </location>
</feature>
<evidence type="ECO:0000256" key="9">
    <source>
        <dbReference type="SAM" id="MobiDB-lite"/>
    </source>
</evidence>
<dbReference type="PANTHER" id="PTHR28246:SF1">
    <property type="entry name" value="G1-SPECIFIC TRANSCRIPTIONAL REPRESSOR WHI5-RELATED"/>
    <property type="match status" value="1"/>
</dbReference>
<keyword evidence="6" id="KW-0805">Transcription regulation</keyword>
<evidence type="ECO:0000256" key="3">
    <source>
        <dbReference type="ARBA" id="ARBA00006922"/>
    </source>
</evidence>
<feature type="region of interest" description="Disordered" evidence="9">
    <location>
        <begin position="601"/>
        <end position="640"/>
    </location>
</feature>
<dbReference type="EMBL" id="JAVHNQ010000005">
    <property type="protein sequence ID" value="KAK6346789.1"/>
    <property type="molecule type" value="Genomic_DNA"/>
</dbReference>
<evidence type="ECO:0000256" key="4">
    <source>
        <dbReference type="ARBA" id="ARBA00022490"/>
    </source>
</evidence>
<dbReference type="GO" id="GO:0000082">
    <property type="term" value="P:G1/S transition of mitotic cell cycle"/>
    <property type="evidence" value="ECO:0007669"/>
    <property type="project" value="InterPro"/>
</dbReference>
<comment type="subcellular location">
    <subcellularLocation>
        <location evidence="2">Cytoplasm</location>
    </subcellularLocation>
    <subcellularLocation>
        <location evidence="1">Nucleus</location>
    </subcellularLocation>
</comment>
<dbReference type="GO" id="GO:0033309">
    <property type="term" value="C:SBF transcription complex"/>
    <property type="evidence" value="ECO:0007669"/>
    <property type="project" value="TreeGrafter"/>
</dbReference>
<comment type="caution">
    <text evidence="10">The sequence shown here is derived from an EMBL/GenBank/DDBJ whole genome shotgun (WGS) entry which is preliminary data.</text>
</comment>
<keyword evidence="4" id="KW-0963">Cytoplasm</keyword>
<feature type="compositionally biased region" description="Polar residues" evidence="9">
    <location>
        <begin position="533"/>
        <end position="542"/>
    </location>
</feature>
<dbReference type="Pfam" id="PF08528">
    <property type="entry name" value="Whi5"/>
    <property type="match status" value="1"/>
</dbReference>
<dbReference type="AlphaFoldDB" id="A0AAV9UR00"/>
<keyword evidence="7" id="KW-0804">Transcription</keyword>
<protein>
    <submittedName>
        <fullName evidence="10">Uncharacterized protein</fullName>
    </submittedName>
</protein>
<evidence type="ECO:0000256" key="7">
    <source>
        <dbReference type="ARBA" id="ARBA00023163"/>
    </source>
</evidence>
<keyword evidence="5" id="KW-0678">Repressor</keyword>
<feature type="compositionally biased region" description="Low complexity" evidence="9">
    <location>
        <begin position="455"/>
        <end position="465"/>
    </location>
</feature>
<comment type="similarity">
    <text evidence="3">Belongs to the WHI5/NRM1 family.</text>
</comment>
<evidence type="ECO:0000256" key="5">
    <source>
        <dbReference type="ARBA" id="ARBA00022491"/>
    </source>
</evidence>
<reference evidence="10 11" key="1">
    <citation type="submission" date="2019-10" db="EMBL/GenBank/DDBJ databases">
        <authorList>
            <person name="Palmer J.M."/>
        </authorList>
    </citation>
    <scope>NUCLEOTIDE SEQUENCE [LARGE SCALE GENOMIC DNA]</scope>
    <source>
        <strain evidence="10 11">TWF696</strain>
    </source>
</reference>
<keyword evidence="11" id="KW-1185">Reference proteome</keyword>
<keyword evidence="8" id="KW-0539">Nucleus</keyword>
<feature type="region of interest" description="Disordered" evidence="9">
    <location>
        <begin position="517"/>
        <end position="542"/>
    </location>
</feature>
<organism evidence="10 11">
    <name type="scientific">Orbilia brochopaga</name>
    <dbReference type="NCBI Taxonomy" id="3140254"/>
    <lineage>
        <taxon>Eukaryota</taxon>
        <taxon>Fungi</taxon>
        <taxon>Dikarya</taxon>
        <taxon>Ascomycota</taxon>
        <taxon>Pezizomycotina</taxon>
        <taxon>Orbiliomycetes</taxon>
        <taxon>Orbiliales</taxon>
        <taxon>Orbiliaceae</taxon>
        <taxon>Orbilia</taxon>
    </lineage>
</organism>
<dbReference type="InterPro" id="IPR013734">
    <property type="entry name" value="TF_Nrm1/Whi5"/>
</dbReference>